<gene>
    <name evidence="2" type="ORF">H9697_05900</name>
</gene>
<evidence type="ECO:0000256" key="1">
    <source>
        <dbReference type="SAM" id="Phobius"/>
    </source>
</evidence>
<protein>
    <submittedName>
        <fullName evidence="2">Uncharacterized protein</fullName>
    </submittedName>
</protein>
<name>A0A9D2QAN1_9FIRM</name>
<feature type="transmembrane region" description="Helical" evidence="1">
    <location>
        <begin position="96"/>
        <end position="116"/>
    </location>
</feature>
<evidence type="ECO:0000313" key="3">
    <source>
        <dbReference type="Proteomes" id="UP000823902"/>
    </source>
</evidence>
<keyword evidence="1" id="KW-1133">Transmembrane helix</keyword>
<feature type="transmembrane region" description="Helical" evidence="1">
    <location>
        <begin position="47"/>
        <end position="76"/>
    </location>
</feature>
<dbReference type="AlphaFoldDB" id="A0A9D2QAN1"/>
<keyword evidence="1" id="KW-0812">Transmembrane</keyword>
<proteinExistence type="predicted"/>
<sequence length="117" mass="12929">MIRLCMLFILSWALTAAVEGVAARIFFGIEKKDQLLLLLVNTVTNPAAVLLSQLIPAYTGIPFNAVVLAAEVLVFISEGVLFRKCMIWQDKEYGPWKMALVLNLLSFTAGLIISMLL</sequence>
<organism evidence="2 3">
    <name type="scientific">Candidatus Mediterraneibacter faecavium</name>
    <dbReference type="NCBI Taxonomy" id="2838668"/>
    <lineage>
        <taxon>Bacteria</taxon>
        <taxon>Bacillati</taxon>
        <taxon>Bacillota</taxon>
        <taxon>Clostridia</taxon>
        <taxon>Lachnospirales</taxon>
        <taxon>Lachnospiraceae</taxon>
        <taxon>Mediterraneibacter</taxon>
    </lineage>
</organism>
<keyword evidence="1" id="KW-0472">Membrane</keyword>
<reference evidence="2" key="1">
    <citation type="journal article" date="2021" name="PeerJ">
        <title>Extensive microbial diversity within the chicken gut microbiome revealed by metagenomics and culture.</title>
        <authorList>
            <person name="Gilroy R."/>
            <person name="Ravi A."/>
            <person name="Getino M."/>
            <person name="Pursley I."/>
            <person name="Horton D.L."/>
            <person name="Alikhan N.F."/>
            <person name="Baker D."/>
            <person name="Gharbi K."/>
            <person name="Hall N."/>
            <person name="Watson M."/>
            <person name="Adriaenssens E.M."/>
            <person name="Foster-Nyarko E."/>
            <person name="Jarju S."/>
            <person name="Secka A."/>
            <person name="Antonio M."/>
            <person name="Oren A."/>
            <person name="Chaudhuri R.R."/>
            <person name="La Ragione R."/>
            <person name="Hildebrand F."/>
            <person name="Pallen M.J."/>
        </authorList>
    </citation>
    <scope>NUCLEOTIDE SEQUENCE</scope>
    <source>
        <strain evidence="2">CHK196-7946</strain>
    </source>
</reference>
<comment type="caution">
    <text evidence="2">The sequence shown here is derived from an EMBL/GenBank/DDBJ whole genome shotgun (WGS) entry which is preliminary data.</text>
</comment>
<dbReference type="Proteomes" id="UP000823902">
    <property type="component" value="Unassembled WGS sequence"/>
</dbReference>
<accession>A0A9D2QAN1</accession>
<dbReference type="EMBL" id="DWVY01000028">
    <property type="protein sequence ID" value="HJC74465.1"/>
    <property type="molecule type" value="Genomic_DNA"/>
</dbReference>
<reference evidence="2" key="2">
    <citation type="submission" date="2021-04" db="EMBL/GenBank/DDBJ databases">
        <authorList>
            <person name="Gilroy R."/>
        </authorList>
    </citation>
    <scope>NUCLEOTIDE SEQUENCE</scope>
    <source>
        <strain evidence="2">CHK196-7946</strain>
    </source>
</reference>
<evidence type="ECO:0000313" key="2">
    <source>
        <dbReference type="EMBL" id="HJC74465.1"/>
    </source>
</evidence>